<dbReference type="AlphaFoldDB" id="A0AAV2ZAK3"/>
<gene>
    <name evidence="1" type="ORF">N0F65_010306</name>
</gene>
<keyword evidence="2" id="KW-1185">Reference proteome</keyword>
<organism evidence="1 2">
    <name type="scientific">Lagenidium giganteum</name>
    <dbReference type="NCBI Taxonomy" id="4803"/>
    <lineage>
        <taxon>Eukaryota</taxon>
        <taxon>Sar</taxon>
        <taxon>Stramenopiles</taxon>
        <taxon>Oomycota</taxon>
        <taxon>Peronosporomycetes</taxon>
        <taxon>Pythiales</taxon>
        <taxon>Pythiaceae</taxon>
    </lineage>
</organism>
<accession>A0AAV2ZAK3</accession>
<protein>
    <submittedName>
        <fullName evidence="1">Uncharacterized protein</fullName>
    </submittedName>
</protein>
<evidence type="ECO:0000313" key="2">
    <source>
        <dbReference type="Proteomes" id="UP001146120"/>
    </source>
</evidence>
<comment type="caution">
    <text evidence="1">The sequence shown here is derived from an EMBL/GenBank/DDBJ whole genome shotgun (WGS) entry which is preliminary data.</text>
</comment>
<dbReference type="EMBL" id="DAKRPA010000043">
    <property type="protein sequence ID" value="DBA01655.1"/>
    <property type="molecule type" value="Genomic_DNA"/>
</dbReference>
<reference evidence="1" key="1">
    <citation type="submission" date="2022-11" db="EMBL/GenBank/DDBJ databases">
        <authorList>
            <person name="Morgan W.R."/>
            <person name="Tartar A."/>
        </authorList>
    </citation>
    <scope>NUCLEOTIDE SEQUENCE</scope>
    <source>
        <strain evidence="1">ARSEF 373</strain>
    </source>
</reference>
<evidence type="ECO:0000313" key="1">
    <source>
        <dbReference type="EMBL" id="DBA01655.1"/>
    </source>
</evidence>
<name>A0AAV2ZAK3_9STRA</name>
<proteinExistence type="predicted"/>
<sequence>MMNPMTSSECMEIARTMYRELCEFLHCKDFLTTGLAVFGWRDRRRQSAADLSERSWQNYSSAEALNSLYSSSLNHLLFDVQRVDEDNYIVYRIMRGEGRATRFSFGALSPIDCCMLHPIWNQMEYGSTCSWVTFEEAGDNNEHCVFDYGGKMSKIVFPQPHLYMADALSCLRWENTIVGRHCRSPECTDLKNLLQVPGTT</sequence>
<reference evidence="1" key="2">
    <citation type="journal article" date="2023" name="Microbiol Resour">
        <title>Decontamination and Annotation of the Draft Genome Sequence of the Oomycete Lagenidium giganteum ARSEF 373.</title>
        <authorList>
            <person name="Morgan W.R."/>
            <person name="Tartar A."/>
        </authorList>
    </citation>
    <scope>NUCLEOTIDE SEQUENCE</scope>
    <source>
        <strain evidence="1">ARSEF 373</strain>
    </source>
</reference>
<dbReference type="Proteomes" id="UP001146120">
    <property type="component" value="Unassembled WGS sequence"/>
</dbReference>